<name>A0A7S7AFU4_9GAMM</name>
<evidence type="ECO:0000313" key="2">
    <source>
        <dbReference type="Proteomes" id="UP000593966"/>
    </source>
</evidence>
<gene>
    <name evidence="1" type="ORF">G0028_11420</name>
</gene>
<organism evidence="1 2">
    <name type="scientific">Acinetobacter piscicola</name>
    <dbReference type="NCBI Taxonomy" id="2006115"/>
    <lineage>
        <taxon>Bacteria</taxon>
        <taxon>Pseudomonadati</taxon>
        <taxon>Pseudomonadota</taxon>
        <taxon>Gammaproteobacteria</taxon>
        <taxon>Moraxellales</taxon>
        <taxon>Moraxellaceae</taxon>
        <taxon>Acinetobacter</taxon>
    </lineage>
</organism>
<sequence>MVIMKTYKALKPVGRFKEGDTVGGLSDEQIKKLVVDKVIEEVKLSATKTTKEVKTDG</sequence>
<reference evidence="1 2" key="1">
    <citation type="submission" date="2020-02" db="EMBL/GenBank/DDBJ databases">
        <title>Tigecycline-resistant Acinetobacter species from pigs and migratory birds.</title>
        <authorList>
            <person name="Chen C."/>
            <person name="Sun J."/>
            <person name="Liao X.-P."/>
            <person name="Liu Y.-H."/>
        </authorList>
    </citation>
    <scope>NUCLEOTIDE SEQUENCE [LARGE SCALE GENOMIC DNA]</scope>
    <source>
        <strain evidence="1 2">YH12207_T</strain>
    </source>
</reference>
<dbReference type="EMBL" id="CP048659">
    <property type="protein sequence ID" value="QOW44422.1"/>
    <property type="molecule type" value="Genomic_DNA"/>
</dbReference>
<accession>A0A7S7AFU4</accession>
<dbReference type="Proteomes" id="UP000593966">
    <property type="component" value="Chromosome"/>
</dbReference>
<keyword evidence="2" id="KW-1185">Reference proteome</keyword>
<dbReference type="AlphaFoldDB" id="A0A7S7AFU4"/>
<proteinExistence type="predicted"/>
<protein>
    <submittedName>
        <fullName evidence="1">Uncharacterized protein</fullName>
    </submittedName>
</protein>
<evidence type="ECO:0000313" key="1">
    <source>
        <dbReference type="EMBL" id="QOW44422.1"/>
    </source>
</evidence>